<keyword evidence="2" id="KW-1133">Transmembrane helix</keyword>
<proteinExistence type="predicted"/>
<feature type="compositionally biased region" description="Low complexity" evidence="1">
    <location>
        <begin position="168"/>
        <end position="181"/>
    </location>
</feature>
<feature type="compositionally biased region" description="Pro residues" evidence="1">
    <location>
        <begin position="235"/>
        <end position="283"/>
    </location>
</feature>
<evidence type="ECO:0000256" key="2">
    <source>
        <dbReference type="SAM" id="Phobius"/>
    </source>
</evidence>
<gene>
    <name evidence="3" type="ORF">Asera_13940</name>
</gene>
<evidence type="ECO:0000313" key="3">
    <source>
        <dbReference type="EMBL" id="BCJ27286.1"/>
    </source>
</evidence>
<dbReference type="AlphaFoldDB" id="A0A810KY82"/>
<sequence length="283" mass="28903">MILGVLVMLGIVAFCSAGLVSSFSASSDDSGTDNGLLLASDADALATDLAKATAAQGICYGWDLSVDNAGTANHGVGSNEGAGKAVDESGCQRWVVFDVDVTWTPESSELADSETATLRSSGDLGDLPSIDELTDVGVTDKTLTDDPAGSTIAVLEALPLMLSERGAADPLPAATDDPTSTVSVPPEAGSDRWRANKAFAIMAIVLLLAAGGLVVWGVRRRRDTDDALPAAGPGTAPPHPRSGPPQARPRSGPPVPPPPADPWLRPPPPGPQPPHPLPPQPPQ</sequence>
<feature type="transmembrane region" description="Helical" evidence="2">
    <location>
        <begin position="198"/>
        <end position="218"/>
    </location>
</feature>
<dbReference type="Proteomes" id="UP000680750">
    <property type="component" value="Chromosome"/>
</dbReference>
<dbReference type="KEGG" id="aser:Asera_13940"/>
<organism evidence="3 4">
    <name type="scientific">Actinocatenispora sera</name>
    <dbReference type="NCBI Taxonomy" id="390989"/>
    <lineage>
        <taxon>Bacteria</taxon>
        <taxon>Bacillati</taxon>
        <taxon>Actinomycetota</taxon>
        <taxon>Actinomycetes</taxon>
        <taxon>Micromonosporales</taxon>
        <taxon>Micromonosporaceae</taxon>
        <taxon>Actinocatenispora</taxon>
    </lineage>
</organism>
<keyword evidence="2" id="KW-0472">Membrane</keyword>
<keyword evidence="4" id="KW-1185">Reference proteome</keyword>
<name>A0A810KY82_9ACTN</name>
<accession>A0A810KY82</accession>
<reference evidence="3" key="1">
    <citation type="submission" date="2020-08" db="EMBL/GenBank/DDBJ databases">
        <title>Whole genome shotgun sequence of Actinocatenispora sera NBRC 101916.</title>
        <authorList>
            <person name="Komaki H."/>
            <person name="Tamura T."/>
        </authorList>
    </citation>
    <scope>NUCLEOTIDE SEQUENCE</scope>
    <source>
        <strain evidence="3">NBRC 101916</strain>
    </source>
</reference>
<protein>
    <submittedName>
        <fullName evidence="3">Uncharacterized protein</fullName>
    </submittedName>
</protein>
<feature type="region of interest" description="Disordered" evidence="1">
    <location>
        <begin position="168"/>
        <end position="189"/>
    </location>
</feature>
<keyword evidence="2" id="KW-0812">Transmembrane</keyword>
<evidence type="ECO:0000313" key="4">
    <source>
        <dbReference type="Proteomes" id="UP000680750"/>
    </source>
</evidence>
<feature type="region of interest" description="Disordered" evidence="1">
    <location>
        <begin position="225"/>
        <end position="283"/>
    </location>
</feature>
<evidence type="ECO:0000256" key="1">
    <source>
        <dbReference type="SAM" id="MobiDB-lite"/>
    </source>
</evidence>
<dbReference type="EMBL" id="AP023354">
    <property type="protein sequence ID" value="BCJ27286.1"/>
    <property type="molecule type" value="Genomic_DNA"/>
</dbReference>